<dbReference type="Proteomes" id="UP001431776">
    <property type="component" value="Unassembled WGS sequence"/>
</dbReference>
<dbReference type="Pfam" id="PF05681">
    <property type="entry name" value="Fumerase"/>
    <property type="match status" value="1"/>
</dbReference>
<name>A0AAW6TS85_9BACT</name>
<evidence type="ECO:0000313" key="8">
    <source>
        <dbReference type="EMBL" id="MDI6448455.1"/>
    </source>
</evidence>
<comment type="caution">
    <text evidence="8">The sequence shown here is derived from an EMBL/GenBank/DDBJ whole genome shotgun (WGS) entry which is preliminary data.</text>
</comment>
<sequence length="287" mass="30557">MRTIEFEQVRRTVESLCIAACYELPDDVRTALEAAAAKESNPPAAKILAQLLDNARIAADERIPLCQDTGLTVVFVEQGAELVLPPPSQDGPATLHEAVNEGVQAGYENGFLRKSVVADPLHARTNTQTNAPAILHHIFVPGDKLRISVMAKGGGCENKSQFRMFRPTAEASDVADWIVEVVRSAGADACPPFVVGVGIGGNFESSCLLSKTALLRSLGEPHPDGFYAQMERELMARINALGIGPLGLGGDTTALGVQIETAPCHIASLPVAVNIECHSHRHKTAIL</sequence>
<evidence type="ECO:0000259" key="7">
    <source>
        <dbReference type="Pfam" id="PF05681"/>
    </source>
</evidence>
<evidence type="ECO:0000256" key="5">
    <source>
        <dbReference type="ARBA" id="ARBA00023014"/>
    </source>
</evidence>
<keyword evidence="5" id="KW-0411">Iron-sulfur</keyword>
<dbReference type="NCBIfam" id="TIGR00722">
    <property type="entry name" value="ttdA_fumA_fumB"/>
    <property type="match status" value="1"/>
</dbReference>
<gene>
    <name evidence="8" type="ORF">QJ522_05315</name>
</gene>
<evidence type="ECO:0000256" key="2">
    <source>
        <dbReference type="ARBA" id="ARBA00022485"/>
    </source>
</evidence>
<dbReference type="AlphaFoldDB" id="A0AAW6TS85"/>
<dbReference type="EC" id="4.2.1.2" evidence="8"/>
<evidence type="ECO:0000256" key="1">
    <source>
        <dbReference type="ARBA" id="ARBA00008876"/>
    </source>
</evidence>
<evidence type="ECO:0000256" key="6">
    <source>
        <dbReference type="ARBA" id="ARBA00023239"/>
    </source>
</evidence>
<organism evidence="8 9">
    <name type="scientific">Anaerobaca lacustris</name>
    <dbReference type="NCBI Taxonomy" id="3044600"/>
    <lineage>
        <taxon>Bacteria</taxon>
        <taxon>Pseudomonadati</taxon>
        <taxon>Planctomycetota</taxon>
        <taxon>Phycisphaerae</taxon>
        <taxon>Sedimentisphaerales</taxon>
        <taxon>Anaerobacaceae</taxon>
        <taxon>Anaerobaca</taxon>
    </lineage>
</organism>
<dbReference type="GO" id="GO:0046872">
    <property type="term" value="F:metal ion binding"/>
    <property type="evidence" value="ECO:0007669"/>
    <property type="project" value="UniProtKB-KW"/>
</dbReference>
<dbReference type="GO" id="GO:0004333">
    <property type="term" value="F:fumarate hydratase activity"/>
    <property type="evidence" value="ECO:0007669"/>
    <property type="project" value="UniProtKB-EC"/>
</dbReference>
<evidence type="ECO:0000256" key="4">
    <source>
        <dbReference type="ARBA" id="ARBA00023004"/>
    </source>
</evidence>
<dbReference type="InterPro" id="IPR004646">
    <property type="entry name" value="Fe-S_hydro-lyase_TtdA-typ_cat"/>
</dbReference>
<keyword evidence="6 8" id="KW-0456">Lyase</keyword>
<keyword evidence="3" id="KW-0479">Metal-binding</keyword>
<dbReference type="NCBIfam" id="NF004885">
    <property type="entry name" value="PRK06246.1"/>
    <property type="match status" value="1"/>
</dbReference>
<dbReference type="PANTHER" id="PTHR30389">
    <property type="entry name" value="FUMARATE HYDRATASE-RELATED"/>
    <property type="match status" value="1"/>
</dbReference>
<dbReference type="EMBL" id="JASCXX010000004">
    <property type="protein sequence ID" value="MDI6448455.1"/>
    <property type="molecule type" value="Genomic_DNA"/>
</dbReference>
<evidence type="ECO:0000256" key="3">
    <source>
        <dbReference type="ARBA" id="ARBA00022723"/>
    </source>
</evidence>
<protein>
    <submittedName>
        <fullName evidence="8">Fumarate hydratase</fullName>
        <ecNumber evidence="8">4.2.1.2</ecNumber>
    </submittedName>
</protein>
<proteinExistence type="inferred from homology"/>
<dbReference type="RefSeq" id="WP_349243859.1">
    <property type="nucleotide sequence ID" value="NZ_JASCXX010000004.1"/>
</dbReference>
<comment type="similarity">
    <text evidence="1">Belongs to the class-I fumarase family.</text>
</comment>
<dbReference type="PANTHER" id="PTHR30389:SF17">
    <property type="entry name" value="L(+)-TARTRATE DEHYDRATASE SUBUNIT ALPHA-RELATED"/>
    <property type="match status" value="1"/>
</dbReference>
<reference evidence="8" key="1">
    <citation type="submission" date="2023-05" db="EMBL/GenBank/DDBJ databases">
        <title>Anaerotaeda fermentans gen. nov., sp. nov., a novel anaerobic planctomycete of the new family within the order Sedimentisphaerales isolated from Taman Peninsula, Russia.</title>
        <authorList>
            <person name="Khomyakova M.A."/>
            <person name="Merkel A.Y."/>
            <person name="Slobodkin A.I."/>
        </authorList>
    </citation>
    <scope>NUCLEOTIDE SEQUENCE</scope>
    <source>
        <strain evidence="8">M17dextr</strain>
    </source>
</reference>
<keyword evidence="4" id="KW-0408">Iron</keyword>
<dbReference type="InterPro" id="IPR051208">
    <property type="entry name" value="Class-I_Fumarase/Tartrate_DH"/>
</dbReference>
<dbReference type="GO" id="GO:0051539">
    <property type="term" value="F:4 iron, 4 sulfur cluster binding"/>
    <property type="evidence" value="ECO:0007669"/>
    <property type="project" value="UniProtKB-KW"/>
</dbReference>
<accession>A0AAW6TS85</accession>
<keyword evidence="9" id="KW-1185">Reference proteome</keyword>
<keyword evidence="2" id="KW-0004">4Fe-4S</keyword>
<feature type="domain" description="Fe-S hydro-lyase tartrate dehydratase alpha-type catalytic" evidence="7">
    <location>
        <begin position="12"/>
        <end position="285"/>
    </location>
</feature>
<evidence type="ECO:0000313" key="9">
    <source>
        <dbReference type="Proteomes" id="UP001431776"/>
    </source>
</evidence>